<organism evidence="2 3">
    <name type="scientific">Nocardia cyriacigeorgica</name>
    <dbReference type="NCBI Taxonomy" id="135487"/>
    <lineage>
        <taxon>Bacteria</taxon>
        <taxon>Bacillati</taxon>
        <taxon>Actinomycetota</taxon>
        <taxon>Actinomycetes</taxon>
        <taxon>Mycobacteriales</taxon>
        <taxon>Nocardiaceae</taxon>
        <taxon>Nocardia</taxon>
    </lineage>
</organism>
<dbReference type="RefSeq" id="WP_163847371.1">
    <property type="nucleotide sequence ID" value="NZ_JAAGVB010000059.1"/>
</dbReference>
<feature type="region of interest" description="Disordered" evidence="1">
    <location>
        <begin position="218"/>
        <end position="247"/>
    </location>
</feature>
<comment type="caution">
    <text evidence="2">The sequence shown here is derived from an EMBL/GenBank/DDBJ whole genome shotgun (WGS) entry which is preliminary data.</text>
</comment>
<gene>
    <name evidence="2" type="ORF">GV791_26120</name>
</gene>
<feature type="compositionally biased region" description="Basic and acidic residues" evidence="1">
    <location>
        <begin position="238"/>
        <end position="247"/>
    </location>
</feature>
<proteinExistence type="predicted"/>
<reference evidence="2 3" key="1">
    <citation type="submission" date="2020-01" db="EMBL/GenBank/DDBJ databases">
        <title>Genetics and antimicrobial susceptibilities of Nocardia species isolated from the soil; a comparison with species isolated from humans.</title>
        <authorList>
            <person name="Carrasco G."/>
            <person name="Monzon S."/>
            <person name="Sansegundo M."/>
            <person name="Garcia E."/>
            <person name="Garrido N."/>
            <person name="Medina M.J."/>
            <person name="Villalon P."/>
            <person name="Ramirez-Arocha A.C."/>
            <person name="Jimenez P."/>
            <person name="Cuesta I."/>
            <person name="Valdezate S."/>
        </authorList>
    </citation>
    <scope>NUCLEOTIDE SEQUENCE [LARGE SCALE GENOMIC DNA]</scope>
    <source>
        <strain evidence="2 3">CNM20110626</strain>
    </source>
</reference>
<evidence type="ECO:0000256" key="1">
    <source>
        <dbReference type="SAM" id="MobiDB-lite"/>
    </source>
</evidence>
<dbReference type="AlphaFoldDB" id="A0A6P1CVZ7"/>
<sequence>MTQADTVSPGEAIRWLHDEGLSRLAGTAANAAAPFGAFTVEVATGAVTAYPVANTGAGAQLLTLSADELPPPVDSARRLVVAGITLADAILVIDLAAYLTVAISADDAVAVARSWVMQLLLDPEVTITTNSEAVTVGKSPRCRRGFFPGGGAPIIHVDDKRPPVTTVVLDAADDDADRIEVGPDGTGEVYLGARFWPLKFVMTIDDTMWSGLVADLTGPSATSDAPAPRPTAVAAADTTERPPEMSR</sequence>
<dbReference type="Proteomes" id="UP000471166">
    <property type="component" value="Unassembled WGS sequence"/>
</dbReference>
<dbReference type="EMBL" id="JAAGVB010000059">
    <property type="protein sequence ID" value="NEW36017.1"/>
    <property type="molecule type" value="Genomic_DNA"/>
</dbReference>
<evidence type="ECO:0000313" key="3">
    <source>
        <dbReference type="Proteomes" id="UP000471166"/>
    </source>
</evidence>
<protein>
    <submittedName>
        <fullName evidence="2">Uncharacterized protein</fullName>
    </submittedName>
</protein>
<name>A0A6P1CVZ7_9NOCA</name>
<evidence type="ECO:0000313" key="2">
    <source>
        <dbReference type="EMBL" id="NEW36017.1"/>
    </source>
</evidence>
<accession>A0A6P1CVZ7</accession>